<dbReference type="Proteomes" id="UP000526501">
    <property type="component" value="Unassembled WGS sequence"/>
</dbReference>
<feature type="domain" description="AttH" evidence="1">
    <location>
        <begin position="56"/>
        <end position="224"/>
    </location>
</feature>
<gene>
    <name evidence="2" type="ORF">H5P27_11350</name>
</gene>
<organism evidence="2 3">
    <name type="scientific">Pelagicoccus albus</name>
    <dbReference type="NCBI Taxonomy" id="415222"/>
    <lineage>
        <taxon>Bacteria</taxon>
        <taxon>Pseudomonadati</taxon>
        <taxon>Verrucomicrobiota</taxon>
        <taxon>Opitutia</taxon>
        <taxon>Puniceicoccales</taxon>
        <taxon>Pelagicoccaceae</taxon>
        <taxon>Pelagicoccus</taxon>
    </lineage>
</organism>
<dbReference type="EMBL" id="JACHVC010000012">
    <property type="protein sequence ID" value="MBC2606638.1"/>
    <property type="molecule type" value="Genomic_DNA"/>
</dbReference>
<evidence type="ECO:0000313" key="2">
    <source>
        <dbReference type="EMBL" id="MBC2606638.1"/>
    </source>
</evidence>
<dbReference type="AlphaFoldDB" id="A0A7X1B6L2"/>
<dbReference type="SUPFAM" id="SSF159245">
    <property type="entry name" value="AttH-like"/>
    <property type="match status" value="1"/>
</dbReference>
<dbReference type="InterPro" id="IPR023374">
    <property type="entry name" value="AttH-like_dom_sf"/>
</dbReference>
<dbReference type="Pfam" id="PF17186">
    <property type="entry name" value="Lipocalin_9"/>
    <property type="match status" value="1"/>
</dbReference>
<comment type="caution">
    <text evidence="2">The sequence shown here is derived from an EMBL/GenBank/DDBJ whole genome shotgun (WGS) entry which is preliminary data.</text>
</comment>
<dbReference type="Gene3D" id="2.40.370.10">
    <property type="entry name" value="AttH-like domain"/>
    <property type="match status" value="2"/>
</dbReference>
<accession>A0A7X1B6L2</accession>
<dbReference type="Pfam" id="PF07143">
    <property type="entry name" value="CrtC"/>
    <property type="match status" value="1"/>
</dbReference>
<dbReference type="RefSeq" id="WP_185660506.1">
    <property type="nucleotide sequence ID" value="NZ_CAWPOO010000012.1"/>
</dbReference>
<dbReference type="PANTHER" id="PTHR38591">
    <property type="entry name" value="HYDROLASE"/>
    <property type="match status" value="1"/>
</dbReference>
<dbReference type="PANTHER" id="PTHR38591:SF1">
    <property type="entry name" value="BLL1000 PROTEIN"/>
    <property type="match status" value="1"/>
</dbReference>
<protein>
    <submittedName>
        <fullName evidence="2">Carotenoid 1,2-hydratase</fullName>
    </submittedName>
</protein>
<reference evidence="2 3" key="1">
    <citation type="submission" date="2020-07" db="EMBL/GenBank/DDBJ databases">
        <authorList>
            <person name="Feng X."/>
        </authorList>
    </citation>
    <scope>NUCLEOTIDE SEQUENCE [LARGE SCALE GENOMIC DNA]</scope>
    <source>
        <strain evidence="2 3">JCM23202</strain>
    </source>
</reference>
<sequence>MRTRLLTVLISSLLLLANLLGESRFKATNRDGYKIAVPGVELAFPEDHGSHPDFKTEWWYITGHLDNKKRDLGFQITFFRSANRDSDAQDLEQVYMAHAAIVDKSTGKFIHEERLNSADWNADAKTGELSAYNGNWYLRMIDSDTETMKTRFSLEGFGALELVLSPAKDKVLFGENGFSKKGNEVGAASYYITFPRLNVSGFFTDSGEKEPLEGVAWMDHEFSSSQLTEEQIGWNWSSIILDDGTEIMAYVMRREDGQADPNSKLTLIDKDGSKTELSSEQFTWDPERSWESQSSTARYPVEYEIRFDSKTIIVRPVTDDQELRGRIGDFVYWEGAGTVFDESGQKIGKAYTELTGYSESLYGKF</sequence>
<evidence type="ECO:0000313" key="3">
    <source>
        <dbReference type="Proteomes" id="UP000526501"/>
    </source>
</evidence>
<proteinExistence type="predicted"/>
<dbReference type="InterPro" id="IPR010791">
    <property type="entry name" value="AttH_dom"/>
</dbReference>
<evidence type="ECO:0000259" key="1">
    <source>
        <dbReference type="Pfam" id="PF07143"/>
    </source>
</evidence>
<keyword evidence="3" id="KW-1185">Reference proteome</keyword>
<name>A0A7X1B6L2_9BACT</name>